<evidence type="ECO:0008006" key="4">
    <source>
        <dbReference type="Google" id="ProtNLM"/>
    </source>
</evidence>
<dbReference type="AlphaFoldDB" id="A0A804K3W6"/>
<feature type="compositionally biased region" description="Basic residues" evidence="1">
    <location>
        <begin position="1"/>
        <end position="14"/>
    </location>
</feature>
<reference evidence="2" key="1">
    <citation type="submission" date="2021-05" db="UniProtKB">
        <authorList>
            <consortium name="EnsemblPlants"/>
        </authorList>
    </citation>
    <scope>IDENTIFICATION</scope>
    <source>
        <strain evidence="2">subsp. malaccensis</strain>
    </source>
</reference>
<feature type="region of interest" description="Disordered" evidence="1">
    <location>
        <begin position="1"/>
        <end position="32"/>
    </location>
</feature>
<feature type="compositionally biased region" description="Basic residues" evidence="1">
    <location>
        <begin position="22"/>
        <end position="32"/>
    </location>
</feature>
<name>A0A804K3W6_MUSAM</name>
<evidence type="ECO:0000313" key="3">
    <source>
        <dbReference type="Proteomes" id="UP000012960"/>
    </source>
</evidence>
<evidence type="ECO:0000256" key="1">
    <source>
        <dbReference type="SAM" id="MobiDB-lite"/>
    </source>
</evidence>
<dbReference type="InParanoid" id="A0A804K3W6"/>
<dbReference type="InterPro" id="IPR036426">
    <property type="entry name" value="Bulb-type_lectin_dom_sf"/>
</dbReference>
<proteinExistence type="predicted"/>
<dbReference type="EnsemblPlants" id="Ma08_t07290.1">
    <property type="protein sequence ID" value="Ma08_p07290.1"/>
    <property type="gene ID" value="Ma08_g07290"/>
</dbReference>
<keyword evidence="3" id="KW-1185">Reference proteome</keyword>
<dbReference type="SUPFAM" id="SSF51110">
    <property type="entry name" value="alpha-D-mannose-specific plant lectins"/>
    <property type="match status" value="1"/>
</dbReference>
<organism evidence="2 3">
    <name type="scientific">Musa acuminata subsp. malaccensis</name>
    <name type="common">Wild banana</name>
    <name type="synonym">Musa malaccensis</name>
    <dbReference type="NCBI Taxonomy" id="214687"/>
    <lineage>
        <taxon>Eukaryota</taxon>
        <taxon>Viridiplantae</taxon>
        <taxon>Streptophyta</taxon>
        <taxon>Embryophyta</taxon>
        <taxon>Tracheophyta</taxon>
        <taxon>Spermatophyta</taxon>
        <taxon>Magnoliopsida</taxon>
        <taxon>Liliopsida</taxon>
        <taxon>Zingiberales</taxon>
        <taxon>Musaceae</taxon>
        <taxon>Musa</taxon>
    </lineage>
</organism>
<dbReference type="Proteomes" id="UP000012960">
    <property type="component" value="Unplaced"/>
</dbReference>
<sequence length="174" mass="20259">MGRQQRQAHHRFLRHSSDLRRQQPRRGGRQRRPSLVVEFIRPWRARGDAAAVLLDSGNIVLRADSNRILWQSFDHQIDSISSFIAINHLAELSQETASEKEVGSPTSLVSSATDKAYATKICISFTWWKSKPYRRSQVWTGNFFHGDRVQNPKLRGIHNSDKRRRYDVRDTNCF</sequence>
<protein>
    <recommendedName>
        <fullName evidence="4">Bulb-type lectin domain-containing protein</fullName>
    </recommendedName>
</protein>
<evidence type="ECO:0000313" key="2">
    <source>
        <dbReference type="EnsemblPlants" id="Ma08_p07290.1"/>
    </source>
</evidence>
<dbReference type="Gramene" id="Ma08_t07290.1">
    <property type="protein sequence ID" value="Ma08_p07290.1"/>
    <property type="gene ID" value="Ma08_g07290"/>
</dbReference>
<accession>A0A804K3W6</accession>
<dbReference type="Gene3D" id="2.90.10.30">
    <property type="match status" value="1"/>
</dbReference>